<keyword evidence="4 7" id="KW-0805">Transcription regulation</keyword>
<feature type="domain" description="SpoVT-AbrB" evidence="8">
    <location>
        <begin position="5"/>
        <end position="47"/>
    </location>
</feature>
<evidence type="ECO:0000256" key="5">
    <source>
        <dbReference type="ARBA" id="ARBA00023125"/>
    </source>
</evidence>
<feature type="domain" description="SpoVT-AbrB" evidence="8">
    <location>
        <begin position="76"/>
        <end position="119"/>
    </location>
</feature>
<dbReference type="GO" id="GO:0005737">
    <property type="term" value="C:cytoplasm"/>
    <property type="evidence" value="ECO:0007669"/>
    <property type="project" value="UniProtKB-UniRule"/>
</dbReference>
<dbReference type="NCBIfam" id="TIGR00242">
    <property type="entry name" value="division/cell wall cluster transcriptional repressor MraZ"/>
    <property type="match status" value="1"/>
</dbReference>
<dbReference type="HAMAP" id="MF_01008">
    <property type="entry name" value="MraZ"/>
    <property type="match status" value="1"/>
</dbReference>
<keyword evidence="9" id="KW-0131">Cell cycle</keyword>
<evidence type="ECO:0000256" key="2">
    <source>
        <dbReference type="ARBA" id="ARBA00022490"/>
    </source>
</evidence>
<comment type="similarity">
    <text evidence="7">Belongs to the MraZ family.</text>
</comment>
<accession>A0A1G1WAD9</accession>
<dbReference type="STRING" id="1802593.A2172_00250"/>
<dbReference type="InterPro" id="IPR035642">
    <property type="entry name" value="MraZ_N"/>
</dbReference>
<keyword evidence="2 7" id="KW-0963">Cytoplasm</keyword>
<dbReference type="PROSITE" id="PS51740">
    <property type="entry name" value="SPOVT_ABRB"/>
    <property type="match status" value="2"/>
</dbReference>
<evidence type="ECO:0000313" key="9">
    <source>
        <dbReference type="EMBL" id="OGY24287.1"/>
    </source>
</evidence>
<protein>
    <recommendedName>
        <fullName evidence="1 7">Transcriptional regulator MraZ</fullName>
    </recommendedName>
</protein>
<keyword evidence="6 7" id="KW-0804">Transcription</keyword>
<dbReference type="InterPro" id="IPR035644">
    <property type="entry name" value="MraZ_C"/>
</dbReference>
<dbReference type="InterPro" id="IPR020603">
    <property type="entry name" value="MraZ_dom"/>
</dbReference>
<evidence type="ECO:0000256" key="7">
    <source>
        <dbReference type="HAMAP-Rule" id="MF_01008"/>
    </source>
</evidence>
<dbReference type="InterPro" id="IPR003444">
    <property type="entry name" value="MraZ"/>
</dbReference>
<dbReference type="InterPro" id="IPR007159">
    <property type="entry name" value="SpoVT-AbrB_dom"/>
</dbReference>
<reference evidence="9 10" key="1">
    <citation type="journal article" date="2016" name="Nat. Commun.">
        <title>Thousands of microbial genomes shed light on interconnected biogeochemical processes in an aquifer system.</title>
        <authorList>
            <person name="Anantharaman K."/>
            <person name="Brown C.T."/>
            <person name="Hug L.A."/>
            <person name="Sharon I."/>
            <person name="Castelle C.J."/>
            <person name="Probst A.J."/>
            <person name="Thomas B.C."/>
            <person name="Singh A."/>
            <person name="Wilkins M.J."/>
            <person name="Karaoz U."/>
            <person name="Brodie E.L."/>
            <person name="Williams K.H."/>
            <person name="Hubbard S.S."/>
            <person name="Banfield J.F."/>
        </authorList>
    </citation>
    <scope>NUCLEOTIDE SEQUENCE [LARGE SCALE GENOMIC DNA]</scope>
</reference>
<evidence type="ECO:0000256" key="4">
    <source>
        <dbReference type="ARBA" id="ARBA00023015"/>
    </source>
</evidence>
<dbReference type="GO" id="GO:0000976">
    <property type="term" value="F:transcription cis-regulatory region binding"/>
    <property type="evidence" value="ECO:0007669"/>
    <property type="project" value="TreeGrafter"/>
</dbReference>
<evidence type="ECO:0000256" key="6">
    <source>
        <dbReference type="ARBA" id="ARBA00023163"/>
    </source>
</evidence>
<dbReference type="Gene3D" id="3.40.1550.20">
    <property type="entry name" value="Transcriptional regulator MraZ domain"/>
    <property type="match status" value="1"/>
</dbReference>
<keyword evidence="9" id="KW-0132">Cell division</keyword>
<dbReference type="Pfam" id="PF02381">
    <property type="entry name" value="MraZ"/>
    <property type="match status" value="2"/>
</dbReference>
<gene>
    <name evidence="7" type="primary">mraZ</name>
    <name evidence="9" type="ORF">A2172_00250</name>
</gene>
<dbReference type="SUPFAM" id="SSF89447">
    <property type="entry name" value="AbrB/MazE/MraZ-like"/>
    <property type="match status" value="1"/>
</dbReference>
<comment type="subunit">
    <text evidence="7">Forms oligomers.</text>
</comment>
<dbReference type="GO" id="GO:0051301">
    <property type="term" value="P:cell division"/>
    <property type="evidence" value="ECO:0007669"/>
    <property type="project" value="UniProtKB-KW"/>
</dbReference>
<dbReference type="InterPro" id="IPR037914">
    <property type="entry name" value="SpoVT-AbrB_sf"/>
</dbReference>
<dbReference type="PANTHER" id="PTHR34701">
    <property type="entry name" value="TRANSCRIPTIONAL REGULATOR MRAZ"/>
    <property type="match status" value="1"/>
</dbReference>
<dbReference type="GO" id="GO:0003700">
    <property type="term" value="F:DNA-binding transcription factor activity"/>
    <property type="evidence" value="ECO:0007669"/>
    <property type="project" value="UniProtKB-UniRule"/>
</dbReference>
<dbReference type="PANTHER" id="PTHR34701:SF1">
    <property type="entry name" value="TRANSCRIPTIONAL REGULATOR MRAZ"/>
    <property type="match status" value="1"/>
</dbReference>
<dbReference type="GO" id="GO:0009295">
    <property type="term" value="C:nucleoid"/>
    <property type="evidence" value="ECO:0007669"/>
    <property type="project" value="UniProtKB-SubCell"/>
</dbReference>
<dbReference type="EMBL" id="MHCP01000014">
    <property type="protein sequence ID" value="OGY24287.1"/>
    <property type="molecule type" value="Genomic_DNA"/>
</dbReference>
<comment type="caution">
    <text evidence="9">The sequence shown here is derived from an EMBL/GenBank/DDBJ whole genome shotgun (WGS) entry which is preliminary data.</text>
</comment>
<dbReference type="CDD" id="cd16320">
    <property type="entry name" value="MraZ_N"/>
    <property type="match status" value="1"/>
</dbReference>
<organism evidence="9 10">
    <name type="scientific">Candidatus Woykebacteria bacterium RBG_13_40_15</name>
    <dbReference type="NCBI Taxonomy" id="1802593"/>
    <lineage>
        <taxon>Bacteria</taxon>
        <taxon>Candidatus Woykeibacteriota</taxon>
    </lineage>
</organism>
<evidence type="ECO:0000256" key="3">
    <source>
        <dbReference type="ARBA" id="ARBA00022737"/>
    </source>
</evidence>
<dbReference type="AlphaFoldDB" id="A0A1G1WAD9"/>
<dbReference type="CDD" id="cd16321">
    <property type="entry name" value="MraZ_C"/>
    <property type="match status" value="1"/>
</dbReference>
<dbReference type="InterPro" id="IPR038619">
    <property type="entry name" value="MraZ_sf"/>
</dbReference>
<evidence type="ECO:0000256" key="1">
    <source>
        <dbReference type="ARBA" id="ARBA00013860"/>
    </source>
</evidence>
<keyword evidence="5 7" id="KW-0238">DNA-binding</keyword>
<evidence type="ECO:0000313" key="10">
    <source>
        <dbReference type="Proteomes" id="UP000176631"/>
    </source>
</evidence>
<name>A0A1G1WAD9_9BACT</name>
<proteinExistence type="inferred from homology"/>
<comment type="subcellular location">
    <subcellularLocation>
        <location evidence="7">Cytoplasm</location>
        <location evidence="7">Nucleoid</location>
    </subcellularLocation>
</comment>
<dbReference type="Proteomes" id="UP000176631">
    <property type="component" value="Unassembled WGS sequence"/>
</dbReference>
<keyword evidence="3" id="KW-0677">Repeat</keyword>
<sequence>MLLGEYQHNLDNKGRLAVPKKFRGVLGRSAILTKGLDGCLFLYPRPEWERLSSRLRELPVTQADTRAFERYLFGGAVETEFDSLGRIKIPGYLRSYANLEKESVTVGVLERIEIWDKERWYRFSKKLHARGEEIAEKLAEKGI</sequence>
<evidence type="ECO:0000259" key="8">
    <source>
        <dbReference type="PROSITE" id="PS51740"/>
    </source>
</evidence>
<dbReference type="GO" id="GO:2000143">
    <property type="term" value="P:negative regulation of DNA-templated transcription initiation"/>
    <property type="evidence" value="ECO:0007669"/>
    <property type="project" value="TreeGrafter"/>
</dbReference>